<proteinExistence type="predicted"/>
<reference evidence="1" key="1">
    <citation type="submission" date="2021-02" db="EMBL/GenBank/DDBJ databases">
        <authorList>
            <person name="Syme A R."/>
            <person name="Syme A R."/>
            <person name="Moolhuijzen P."/>
        </authorList>
    </citation>
    <scope>NUCLEOTIDE SEQUENCE</scope>
    <source>
        <strain evidence="1">W1-1</strain>
    </source>
</reference>
<dbReference type="Proteomes" id="UP000472372">
    <property type="component" value="Chromosome 7"/>
</dbReference>
<evidence type="ECO:0000313" key="2">
    <source>
        <dbReference type="Proteomes" id="UP000472372"/>
    </source>
</evidence>
<evidence type="ECO:0000313" key="1">
    <source>
        <dbReference type="EMBL" id="CAE7196343.1"/>
    </source>
</evidence>
<dbReference type="EMBL" id="HG992983">
    <property type="protein sequence ID" value="CAE7196343.1"/>
    <property type="molecule type" value="Genomic_DNA"/>
</dbReference>
<gene>
    <name evidence="1" type="ORF">PTTW11_08342</name>
</gene>
<sequence length="331" mass="36935">MSTERDVSVDPFKDTYVELASLLPETAQTALVDDDDNKNTTPHSCPAEVTENLQKTMFTEPVQAPVPTLRSSSSITHGFHSNQASLKYISIPVIHSVPVGLDAPITWRECDLMYLLSLLKSEELVANTLVFTPSLNELEHATYPIHLQLHEKTTPTPLGFEISAHSLDTPIRTDRPPTLIAESRTHCSTAAIARRSLAQSLLSNPASVSNAIDRYNVLYTLYTTPLARLEAMYRAMCTMAIIPDCEWLERLAQLRGIVNGQYFVGAGVDENCSVEARVEYYLLEIGRGLLESWIRMVRVCLDKEEDQRAACVEVYRDAAEFLARASDEVMD</sequence>
<organism evidence="1 2">
    <name type="scientific">Pyrenophora teres f. teres</name>
    <dbReference type="NCBI Taxonomy" id="97479"/>
    <lineage>
        <taxon>Eukaryota</taxon>
        <taxon>Fungi</taxon>
        <taxon>Dikarya</taxon>
        <taxon>Ascomycota</taxon>
        <taxon>Pezizomycotina</taxon>
        <taxon>Dothideomycetes</taxon>
        <taxon>Pleosporomycetidae</taxon>
        <taxon>Pleosporales</taxon>
        <taxon>Pleosporineae</taxon>
        <taxon>Pleosporaceae</taxon>
        <taxon>Pyrenophora</taxon>
    </lineage>
</organism>
<dbReference type="AlphaFoldDB" id="A0A6S6W999"/>
<accession>A0A6S6W999</accession>
<name>A0A6S6W999_9PLEO</name>
<protein>
    <submittedName>
        <fullName evidence="1">Uncharacterized protein</fullName>
    </submittedName>
</protein>